<evidence type="ECO:0000313" key="9">
    <source>
        <dbReference type="Proteomes" id="UP001347796"/>
    </source>
</evidence>
<dbReference type="InterPro" id="IPR050091">
    <property type="entry name" value="PKS_NRPS_Biosynth_Enz"/>
</dbReference>
<feature type="region of interest" description="N-terminal hotdog fold" evidence="4">
    <location>
        <begin position="877"/>
        <end position="1003"/>
    </location>
</feature>
<dbReference type="EMBL" id="JAZGQO010000014">
    <property type="protein sequence ID" value="KAK6170827.1"/>
    <property type="molecule type" value="Genomic_DNA"/>
</dbReference>
<proteinExistence type="predicted"/>
<dbReference type="InterPro" id="IPR049552">
    <property type="entry name" value="PKS_DH_N"/>
</dbReference>
<dbReference type="InterPro" id="IPR032821">
    <property type="entry name" value="PKS_assoc"/>
</dbReference>
<dbReference type="Gene3D" id="3.30.70.250">
    <property type="entry name" value="Malonyl-CoA ACP transacylase, ACP-binding"/>
    <property type="match status" value="1"/>
</dbReference>
<dbReference type="SUPFAM" id="SSF53901">
    <property type="entry name" value="Thiolase-like"/>
    <property type="match status" value="1"/>
</dbReference>
<dbReference type="InterPro" id="IPR001242">
    <property type="entry name" value="Condensation_dom"/>
</dbReference>
<dbReference type="Gene3D" id="3.30.70.3290">
    <property type="match status" value="1"/>
</dbReference>
<dbReference type="Proteomes" id="UP001347796">
    <property type="component" value="Unassembled WGS sequence"/>
</dbReference>
<dbReference type="Gene3D" id="3.30.559.10">
    <property type="entry name" value="Chloramphenicol acetyltransferase-like domain"/>
    <property type="match status" value="1"/>
</dbReference>
<protein>
    <recommendedName>
        <fullName evidence="10">Carrier domain-containing protein</fullName>
    </recommendedName>
</protein>
<dbReference type="CDD" id="cd00833">
    <property type="entry name" value="PKS"/>
    <property type="match status" value="1"/>
</dbReference>
<dbReference type="InterPro" id="IPR036736">
    <property type="entry name" value="ACP-like_sf"/>
</dbReference>
<dbReference type="SMART" id="SM00822">
    <property type="entry name" value="PKS_KR"/>
    <property type="match status" value="1"/>
</dbReference>
<dbReference type="GO" id="GO:0006633">
    <property type="term" value="P:fatty acid biosynthetic process"/>
    <property type="evidence" value="ECO:0007669"/>
    <property type="project" value="InterPro"/>
</dbReference>
<dbReference type="InterPro" id="IPR049900">
    <property type="entry name" value="PKS_mFAS_DH"/>
</dbReference>
<name>A0AAN8J6I3_PATCE</name>
<evidence type="ECO:0000256" key="1">
    <source>
        <dbReference type="ARBA" id="ARBA00022450"/>
    </source>
</evidence>
<organism evidence="8 9">
    <name type="scientific">Patella caerulea</name>
    <name type="common">Rayed Mediterranean limpet</name>
    <dbReference type="NCBI Taxonomy" id="87958"/>
    <lineage>
        <taxon>Eukaryota</taxon>
        <taxon>Metazoa</taxon>
        <taxon>Spiralia</taxon>
        <taxon>Lophotrochozoa</taxon>
        <taxon>Mollusca</taxon>
        <taxon>Gastropoda</taxon>
        <taxon>Patellogastropoda</taxon>
        <taxon>Patelloidea</taxon>
        <taxon>Patellidae</taxon>
        <taxon>Patella</taxon>
    </lineage>
</organism>
<sequence length="2628" mass="296246">MSEVAIIGVGCLFPGADNVNEFWRVLRNGENHVKEVPPDRWNLEAFYDSDPDVPGKTHVRQAGFVDGYDKWDFKVYGVNEFEARKMDPQHKFVLDSTFMALENAGISKQQISGSKTGVYIGMFGSDYGNIFSTIAEESDNYTLTGTSNSIVAARVSYVFNLTGPSMVIDTACSSSLVSIHLACQALRSGECDMAIAGGVNSLMKPDIFIQLSKAGMVSPTGKCQAFSENADGYARGEGCGIIILKPLEKALNDNDPIWATIVTAVNHDGQTVTPITTPSPQQQESLLDTVFDRYRIDPESVDYIEAHGTGTKAGDPVEVTALGKFFQKDKNPKQRLIGSVKTNIGHLESGAGVAGLIKVLLMHKHQKIVPSLHFDKPSENVPLEKYKLTVPTEVQPWPKNDNGYMRSCVNSFSFGGTNSHAIITTPMNPSNEPEKYDTSISQLPRIVCLSACDRTSLQMIKSNFCNTGEGYNIEDVSYTTMYRRNHFPFRIAVIGTNMKQVIQRLNENDLKDKHSIDAVPKKKKIILVFAGMGTNWKGMCQSLLKHSAIFRGTINDVSDILKQFISWDLCDAFENGFDLDDPYVAPIMTFACEIGVYAMMKEFGVVADAIVGQSIGEVAAAYASGALTLNQAVCVIYHRTKYQAEATGGKMFIVRNMEIADVNSLIETFKSQANISLFYSPSCCTISCDDEVIGLIKSRLKETERRVEFIDLNVTSAFHSHHMDDCTEKLTNAFILHGTPPTTPIVSSVSGKMAVGADFITSEYWAKNIRNPVLFHQSIVEVHEPDKMNIFIEIGPKPILKAHLRKIFEQPLVAIAIPTIQKDDEMLSIKKAATSLYENGVNIKWEDVLKCSGKVIEVPQYQFNRVPNCYIPNIAREILMGVNSKMRSHPFLKSLVSDPRNYKILLDPSRIASVYEHKVNGIVMIPGALYAEVGIAIAATKSSRLKFKEINVDFKTPLVLKNRESKELDVETEDINQEIHFRIFEGTTVYATGSIKSYSNGSAVDKLDLDDIRSRCNILLKSEDMYADLATYGFQYGQAMTILQGAVKNNKEALVEFKLNELLKEEMEGTILHPAIIDGLLQTPGAFGSNDDNVELLPSHLNQVRVLREVQDHMFCYVKLQKITPTKLTCLIHLCAENGDIIASILKFTVKSIGINREKAKEYFYKQQWKKVSLVDEPTSEYKTDIIFITAERHLDECPSLIVPENNAQRQKLLANFSTQIKKHKNIAIMMDEFRNQIIDGRDIQTVVEIKLLWLRDILIHIHENTENCRVLVITRNTWTVTTDKSNCVETSNCNPIQVSIWGFLRSVQRETMSFKLHIVDLNDYNDQISKTRILEFLIDGVSNNLKNQGEILVTAGAVYSFECTGFDRIKDYIERDKSSLGDFEIFSSQKDKIQNHFQMYPCYEEGNSNSNKVVMQVVSLVVQNPDLYSSSVDSLEKEDNEEPNEFPVCCLETLGYVGRQQTTDNKRSDIFISCYPVHASNRVKVPISCCVPISLLPCYHPGLITIFVTLWNICKHVTSKSVVLFCEDNTSLYEEIICLMLRYSKVKTITRASRNTNNLTNGCELINLTRLDRSIIFSHILNFSKVTRFISLSALMTRGCESLLCHHMQDSEIKVLRELDIFSPVMLTSTIPKMSAWLKKSTKDVNVIINKHGSYTKDAGHLTKLFSSQEINLDQPDVVLPLRLKPPNRILSKSAAYVVVGGLTGLGWQCVKWLAENNAGSIACFNRRSPTKDDERQMEELSHKCCCKIIAIQTDVTNFISLKVSFEKLMQQFPMSPPKGVIFGAGVLRDSTLINMTDKQITEVLDAKITGAWNMHLATENIELDFFILHSSITSVFGAPGQSNYGAGNAFQDSLALYRRTKGLPAQSINWGPLDMGMLENAKDNLRNRKRLENQGYHLICKDDIGHCLESAIFSDLPQIIVSDLNLQVLKTTLFSYKDMFAIQKIRGIFPKSVNYTELIDDTNSEKIQISSHVLQSTSTKERIPIIESYISQLVRKVLILDENRLSLNTCLVDEGMDSMLAMTIVNEVNKDISYKIPVNLLFSPDTTVASLSSFINENIRSSNEVDDEDNQDDIIDNPQNISYMEYRYYKLNQTPLAYKTFHLLFDMYFSDLSLNKETVANLLLAITARNPILRTTYSGVLREGGSKEDIKRNLIDAKQALDLIIIDEAGQDIDEAFEKKSMEHFDLISKGPVRFIYHTNGSSMRIAIICNHIAFDIQAVSMLLKEFINCLKSLYKYHSLEHLSIPASQNNRLAGNIMDRRLKSSFSVMKRFWTKELSKGVPLISIDSSKICDLHGLSVTSHRQISSELHNELSKLSKTLRTTTSKIMMSMYQLFLSLRCGNRRVFITLPEDLRSSLPETKNFMECLINHIPIFADIEHSMSVKDFLVTNSKHINDILDNSLFPYDEIVNLIPNDANRDLYRHVLTINDYTFVDQLTAMKDGAALKLKETNNKHIFGESFLFVFTDRNAQTTSFKLQLSKEMYSQSDVEIFIDQIIELLQEMVLQPEVKIAQLQETILQPQVKIVQPKLAAPKRTLEGKFRRETSTGGLKDVNVKFLAPDNDGVMVILDNKNIMKSDIKHFNFEERKKSGVQILKLETQKKVYKLQFTEGSAESWKQNLINLYKNL</sequence>
<keyword evidence="9" id="KW-1185">Reference proteome</keyword>
<dbReference type="Gene3D" id="3.40.47.10">
    <property type="match status" value="1"/>
</dbReference>
<dbReference type="PROSITE" id="PS50075">
    <property type="entry name" value="CARRIER"/>
    <property type="match status" value="1"/>
</dbReference>
<dbReference type="Pfam" id="PF14765">
    <property type="entry name" value="PS-DH"/>
    <property type="match status" value="1"/>
</dbReference>
<dbReference type="Pfam" id="PF08659">
    <property type="entry name" value="KR"/>
    <property type="match status" value="1"/>
</dbReference>
<dbReference type="SUPFAM" id="SSF52151">
    <property type="entry name" value="FabD/lysophospholipase-like"/>
    <property type="match status" value="1"/>
</dbReference>
<dbReference type="GO" id="GO:0004312">
    <property type="term" value="F:fatty acid synthase activity"/>
    <property type="evidence" value="ECO:0007669"/>
    <property type="project" value="TreeGrafter"/>
</dbReference>
<dbReference type="InterPro" id="IPR013968">
    <property type="entry name" value="PKS_KR"/>
</dbReference>
<dbReference type="InterPro" id="IPR020807">
    <property type="entry name" value="PKS_DH"/>
</dbReference>
<dbReference type="Pfam" id="PF02801">
    <property type="entry name" value="Ketoacyl-synt_C"/>
    <property type="match status" value="1"/>
</dbReference>
<reference evidence="8 9" key="1">
    <citation type="submission" date="2024-01" db="EMBL/GenBank/DDBJ databases">
        <title>The genome of the rayed Mediterranean limpet Patella caerulea (Linnaeus, 1758).</title>
        <authorList>
            <person name="Anh-Thu Weber A."/>
            <person name="Halstead-Nussloch G."/>
        </authorList>
    </citation>
    <scope>NUCLEOTIDE SEQUENCE [LARGE SCALE GENOMIC DNA]</scope>
    <source>
        <strain evidence="8">AATW-2023a</strain>
        <tissue evidence="8">Whole specimen</tissue>
    </source>
</reference>
<dbReference type="PROSITE" id="PS52019">
    <property type="entry name" value="PKS_MFAS_DH"/>
    <property type="match status" value="1"/>
</dbReference>
<dbReference type="InterPro" id="IPR009081">
    <property type="entry name" value="PP-bd_ACP"/>
</dbReference>
<dbReference type="SUPFAM" id="SSF47336">
    <property type="entry name" value="ACP-like"/>
    <property type="match status" value="1"/>
</dbReference>
<dbReference type="InterPro" id="IPR023213">
    <property type="entry name" value="CAT-like_dom_sf"/>
</dbReference>
<feature type="active site" description="Proton acceptor; for dehydratase activity" evidence="4">
    <location>
        <position position="917"/>
    </location>
</feature>
<dbReference type="PANTHER" id="PTHR43775:SF37">
    <property type="entry name" value="SI:DKEY-61P9.11"/>
    <property type="match status" value="1"/>
</dbReference>
<evidence type="ECO:0000256" key="4">
    <source>
        <dbReference type="PROSITE-ProRule" id="PRU01363"/>
    </source>
</evidence>
<dbReference type="InterPro" id="IPR016035">
    <property type="entry name" value="Acyl_Trfase/lysoPLipase"/>
</dbReference>
<dbReference type="Pfam" id="PF00550">
    <property type="entry name" value="PP-binding"/>
    <property type="match status" value="1"/>
</dbReference>
<dbReference type="SMART" id="SM00826">
    <property type="entry name" value="PKS_DH"/>
    <property type="match status" value="1"/>
</dbReference>
<dbReference type="InterPro" id="IPR014031">
    <property type="entry name" value="Ketoacyl_synth_C"/>
</dbReference>
<keyword evidence="2" id="KW-0597">Phosphoprotein</keyword>
<feature type="active site" description="Proton donor; for dehydratase activity" evidence="4">
    <location>
        <position position="1078"/>
    </location>
</feature>
<dbReference type="Pfam" id="PF00668">
    <property type="entry name" value="Condensation"/>
    <property type="match status" value="1"/>
</dbReference>
<accession>A0AAN8J6I3</accession>
<dbReference type="InterPro" id="IPR014043">
    <property type="entry name" value="Acyl_transferase_dom"/>
</dbReference>
<evidence type="ECO:0000259" key="6">
    <source>
        <dbReference type="PROSITE" id="PS52004"/>
    </source>
</evidence>
<evidence type="ECO:0000259" key="7">
    <source>
        <dbReference type="PROSITE" id="PS52019"/>
    </source>
</evidence>
<evidence type="ECO:0000259" key="5">
    <source>
        <dbReference type="PROSITE" id="PS50075"/>
    </source>
</evidence>
<dbReference type="InterPro" id="IPR049551">
    <property type="entry name" value="PKS_DH_C"/>
</dbReference>
<dbReference type="SUPFAM" id="SSF52777">
    <property type="entry name" value="CoA-dependent acyltransferases"/>
    <property type="match status" value="2"/>
</dbReference>
<dbReference type="SUPFAM" id="SSF51735">
    <property type="entry name" value="NAD(P)-binding Rossmann-fold domains"/>
    <property type="match status" value="1"/>
</dbReference>
<keyword evidence="1" id="KW-0596">Phosphopantetheine</keyword>
<dbReference type="InterPro" id="IPR036291">
    <property type="entry name" value="NAD(P)-bd_dom_sf"/>
</dbReference>
<dbReference type="PROSITE" id="PS52004">
    <property type="entry name" value="KS3_2"/>
    <property type="match status" value="1"/>
</dbReference>
<dbReference type="InterPro" id="IPR042104">
    <property type="entry name" value="PKS_dehydratase_sf"/>
</dbReference>
<evidence type="ECO:0008006" key="10">
    <source>
        <dbReference type="Google" id="ProtNLM"/>
    </source>
</evidence>
<feature type="domain" description="PKS/mFAS DH" evidence="7">
    <location>
        <begin position="877"/>
        <end position="1159"/>
    </location>
</feature>
<comment type="caution">
    <text evidence="8">The sequence shown here is derived from an EMBL/GenBank/DDBJ whole genome shotgun (WGS) entry which is preliminary data.</text>
</comment>
<dbReference type="InterPro" id="IPR016039">
    <property type="entry name" value="Thiolase-like"/>
</dbReference>
<dbReference type="InterPro" id="IPR057326">
    <property type="entry name" value="KR_dom"/>
</dbReference>
<dbReference type="Pfam" id="PF16197">
    <property type="entry name" value="KAsynt_C_assoc"/>
    <property type="match status" value="1"/>
</dbReference>
<feature type="domain" description="Carrier" evidence="5">
    <location>
        <begin position="1986"/>
        <end position="2061"/>
    </location>
</feature>
<dbReference type="Gene3D" id="3.30.559.30">
    <property type="entry name" value="Nonribosomal peptide synthetase, condensation domain"/>
    <property type="match status" value="1"/>
</dbReference>
<dbReference type="PROSITE" id="PS00606">
    <property type="entry name" value="KS3_1"/>
    <property type="match status" value="1"/>
</dbReference>
<dbReference type="FunFam" id="3.40.47.10:FF:000019">
    <property type="entry name" value="Polyketide synthase type I"/>
    <property type="match status" value="1"/>
</dbReference>
<dbReference type="Pfam" id="PF21089">
    <property type="entry name" value="PKS_DH_N"/>
    <property type="match status" value="1"/>
</dbReference>
<evidence type="ECO:0000313" key="8">
    <source>
        <dbReference type="EMBL" id="KAK6170827.1"/>
    </source>
</evidence>
<dbReference type="GO" id="GO:0004315">
    <property type="term" value="F:3-oxoacyl-[acyl-carrier-protein] synthase activity"/>
    <property type="evidence" value="ECO:0007669"/>
    <property type="project" value="InterPro"/>
</dbReference>
<dbReference type="InterPro" id="IPR001227">
    <property type="entry name" value="Ac_transferase_dom_sf"/>
</dbReference>
<dbReference type="Gene3D" id="3.40.50.720">
    <property type="entry name" value="NAD(P)-binding Rossmann-like Domain"/>
    <property type="match status" value="1"/>
</dbReference>
<dbReference type="SMART" id="SM00827">
    <property type="entry name" value="PKS_AT"/>
    <property type="match status" value="1"/>
</dbReference>
<gene>
    <name evidence="8" type="ORF">SNE40_019127</name>
</gene>
<feature type="domain" description="Ketosynthase family 3 (KS3)" evidence="6">
    <location>
        <begin position="1"/>
        <end position="425"/>
    </location>
</feature>
<dbReference type="Pfam" id="PF00698">
    <property type="entry name" value="Acyl_transf_1"/>
    <property type="match status" value="1"/>
</dbReference>
<dbReference type="InterPro" id="IPR020841">
    <property type="entry name" value="PKS_Beta-ketoAc_synthase_dom"/>
</dbReference>
<evidence type="ECO:0000256" key="3">
    <source>
        <dbReference type="ARBA" id="ARBA00022679"/>
    </source>
</evidence>
<dbReference type="Gene3D" id="3.10.129.110">
    <property type="entry name" value="Polyketide synthase dehydratase"/>
    <property type="match status" value="1"/>
</dbReference>
<dbReference type="InterPro" id="IPR018201">
    <property type="entry name" value="Ketoacyl_synth_AS"/>
</dbReference>
<dbReference type="PANTHER" id="PTHR43775">
    <property type="entry name" value="FATTY ACID SYNTHASE"/>
    <property type="match status" value="1"/>
</dbReference>
<dbReference type="Pfam" id="PF00109">
    <property type="entry name" value="ketoacyl-synt"/>
    <property type="match status" value="1"/>
</dbReference>
<dbReference type="InterPro" id="IPR014030">
    <property type="entry name" value="Ketoacyl_synth_N"/>
</dbReference>
<keyword evidence="3" id="KW-0808">Transferase</keyword>
<evidence type="ECO:0000256" key="2">
    <source>
        <dbReference type="ARBA" id="ARBA00022553"/>
    </source>
</evidence>
<dbReference type="Gene3D" id="3.40.366.10">
    <property type="entry name" value="Malonyl-Coenzyme A Acyl Carrier Protein, domain 2"/>
    <property type="match status" value="1"/>
</dbReference>
<dbReference type="Gene3D" id="1.10.1200.10">
    <property type="entry name" value="ACP-like"/>
    <property type="match status" value="1"/>
</dbReference>
<feature type="region of interest" description="C-terminal hotdog fold" evidence="4">
    <location>
        <begin position="1017"/>
        <end position="1159"/>
    </location>
</feature>
<dbReference type="SMART" id="SM00825">
    <property type="entry name" value="PKS_KS"/>
    <property type="match status" value="1"/>
</dbReference>